<reference evidence="1" key="2">
    <citation type="journal article" date="2024" name="Plant">
        <title>Genomic evolution and insights into agronomic trait innovations of Sesamum species.</title>
        <authorList>
            <person name="Miao H."/>
            <person name="Wang L."/>
            <person name="Qu L."/>
            <person name="Liu H."/>
            <person name="Sun Y."/>
            <person name="Le M."/>
            <person name="Wang Q."/>
            <person name="Wei S."/>
            <person name="Zheng Y."/>
            <person name="Lin W."/>
            <person name="Duan Y."/>
            <person name="Cao H."/>
            <person name="Xiong S."/>
            <person name="Wang X."/>
            <person name="Wei L."/>
            <person name="Li C."/>
            <person name="Ma Q."/>
            <person name="Ju M."/>
            <person name="Zhao R."/>
            <person name="Li G."/>
            <person name="Mu C."/>
            <person name="Tian Q."/>
            <person name="Mei H."/>
            <person name="Zhang T."/>
            <person name="Gao T."/>
            <person name="Zhang H."/>
        </authorList>
    </citation>
    <scope>NUCLEOTIDE SEQUENCE</scope>
    <source>
        <strain evidence="1">G01</strain>
    </source>
</reference>
<dbReference type="EMBL" id="JACGWK010000256">
    <property type="protein sequence ID" value="KAL0302493.1"/>
    <property type="molecule type" value="Genomic_DNA"/>
</dbReference>
<comment type="caution">
    <text evidence="1">The sequence shown here is derived from an EMBL/GenBank/DDBJ whole genome shotgun (WGS) entry which is preliminary data.</text>
</comment>
<sequence length="85" mass="8547">MANLGVASSLPSCSGQRQLHHLEELGGTAMPRQDSLVWARHRRSRNPLGDAAQSLGWGSLAVVGGGGRGEGKGVVGGGAGKGGRC</sequence>
<name>A0AAW2K7R0_9LAMI</name>
<evidence type="ECO:0000313" key="1">
    <source>
        <dbReference type="EMBL" id="KAL0302493.1"/>
    </source>
</evidence>
<protein>
    <submittedName>
        <fullName evidence="1">Uncharacterized protein</fullName>
    </submittedName>
</protein>
<reference evidence="1" key="1">
    <citation type="submission" date="2020-06" db="EMBL/GenBank/DDBJ databases">
        <authorList>
            <person name="Li T."/>
            <person name="Hu X."/>
            <person name="Zhang T."/>
            <person name="Song X."/>
            <person name="Zhang H."/>
            <person name="Dai N."/>
            <person name="Sheng W."/>
            <person name="Hou X."/>
            <person name="Wei L."/>
        </authorList>
    </citation>
    <scope>NUCLEOTIDE SEQUENCE</scope>
    <source>
        <strain evidence="1">G01</strain>
        <tissue evidence="1">Leaf</tissue>
    </source>
</reference>
<gene>
    <name evidence="1" type="ORF">Sangu_3098200</name>
</gene>
<organism evidence="1">
    <name type="scientific">Sesamum angustifolium</name>
    <dbReference type="NCBI Taxonomy" id="2727405"/>
    <lineage>
        <taxon>Eukaryota</taxon>
        <taxon>Viridiplantae</taxon>
        <taxon>Streptophyta</taxon>
        <taxon>Embryophyta</taxon>
        <taxon>Tracheophyta</taxon>
        <taxon>Spermatophyta</taxon>
        <taxon>Magnoliopsida</taxon>
        <taxon>eudicotyledons</taxon>
        <taxon>Gunneridae</taxon>
        <taxon>Pentapetalae</taxon>
        <taxon>asterids</taxon>
        <taxon>lamiids</taxon>
        <taxon>Lamiales</taxon>
        <taxon>Pedaliaceae</taxon>
        <taxon>Sesamum</taxon>
    </lineage>
</organism>
<dbReference type="AlphaFoldDB" id="A0AAW2K7R0"/>
<proteinExistence type="predicted"/>
<accession>A0AAW2K7R0</accession>